<dbReference type="InterPro" id="IPR042541">
    <property type="entry name" value="BART_sf"/>
</dbReference>
<comment type="subcellular location">
    <subcellularLocation>
        <location evidence="1">Cell projection</location>
        <location evidence="1">Cilium</location>
    </subcellularLocation>
    <subcellularLocation>
        <location evidence="2">Cytoplasm</location>
    </subcellularLocation>
</comment>
<dbReference type="GO" id="GO:0005737">
    <property type="term" value="C:cytoplasm"/>
    <property type="evidence" value="ECO:0007669"/>
    <property type="project" value="UniProtKB-SubCell"/>
</dbReference>
<proteinExistence type="predicted"/>
<reference evidence="8" key="1">
    <citation type="submission" date="2022-10" db="EMBL/GenBank/DDBJ databases">
        <authorList>
            <person name="Chen Y."/>
            <person name="Dougan E. K."/>
            <person name="Chan C."/>
            <person name="Rhodes N."/>
            <person name="Thang M."/>
        </authorList>
    </citation>
    <scope>NUCLEOTIDE SEQUENCE</scope>
</reference>
<evidence type="ECO:0000256" key="6">
    <source>
        <dbReference type="SAM" id="MobiDB-lite"/>
    </source>
</evidence>
<keyword evidence="3" id="KW-0963">Cytoplasm</keyword>
<accession>A0A9P1C6Q7</accession>
<keyword evidence="5" id="KW-0966">Cell projection</keyword>
<dbReference type="GO" id="GO:0005929">
    <property type="term" value="C:cilium"/>
    <property type="evidence" value="ECO:0007669"/>
    <property type="project" value="UniProtKB-SubCell"/>
</dbReference>
<dbReference type="EMBL" id="CAMXCT030001006">
    <property type="protein sequence ID" value="CAL4772972.1"/>
    <property type="molecule type" value="Genomic_DNA"/>
</dbReference>
<evidence type="ECO:0000313" key="11">
    <source>
        <dbReference type="Proteomes" id="UP001152797"/>
    </source>
</evidence>
<dbReference type="Proteomes" id="UP001152797">
    <property type="component" value="Unassembled WGS sequence"/>
</dbReference>
<evidence type="ECO:0000256" key="5">
    <source>
        <dbReference type="ARBA" id="ARBA00023273"/>
    </source>
</evidence>
<dbReference type="Pfam" id="PF11527">
    <property type="entry name" value="ARL2_Bind_BART"/>
    <property type="match status" value="1"/>
</dbReference>
<name>A0A9P1C6Q7_9DINO</name>
<reference evidence="9" key="2">
    <citation type="submission" date="2024-04" db="EMBL/GenBank/DDBJ databases">
        <authorList>
            <person name="Chen Y."/>
            <person name="Shah S."/>
            <person name="Dougan E. K."/>
            <person name="Thang M."/>
            <person name="Chan C."/>
        </authorList>
    </citation>
    <scope>NUCLEOTIDE SEQUENCE [LARGE SCALE GENOMIC DNA]</scope>
</reference>
<dbReference type="InterPro" id="IPR023379">
    <property type="entry name" value="BART_dom"/>
</dbReference>
<comment type="caution">
    <text evidence="8">The sequence shown here is derived from an EMBL/GenBank/DDBJ whole genome shotgun (WGS) entry which is preliminary data.</text>
</comment>
<dbReference type="OrthoDB" id="420194at2759"/>
<keyword evidence="11" id="KW-1185">Reference proteome</keyword>
<dbReference type="EMBL" id="CAMXCT020001006">
    <property type="protein sequence ID" value="CAL1139035.1"/>
    <property type="molecule type" value="Genomic_DNA"/>
</dbReference>
<dbReference type="Gene3D" id="1.20.1520.10">
    <property type="entry name" value="ADP-ribosylation factor-like 2-binding protein, domain"/>
    <property type="match status" value="1"/>
</dbReference>
<evidence type="ECO:0000256" key="2">
    <source>
        <dbReference type="ARBA" id="ARBA00004496"/>
    </source>
</evidence>
<feature type="domain" description="BART" evidence="7">
    <location>
        <begin position="18"/>
        <end position="114"/>
    </location>
</feature>
<evidence type="ECO:0000313" key="10">
    <source>
        <dbReference type="EMBL" id="CAL4772972.1"/>
    </source>
</evidence>
<dbReference type="AlphaFoldDB" id="A0A9P1C6Q7"/>
<keyword evidence="4" id="KW-0969">Cilium</keyword>
<evidence type="ECO:0000256" key="1">
    <source>
        <dbReference type="ARBA" id="ARBA00004138"/>
    </source>
</evidence>
<evidence type="ECO:0000313" key="8">
    <source>
        <dbReference type="EMBL" id="CAI3985660.1"/>
    </source>
</evidence>
<evidence type="ECO:0000256" key="4">
    <source>
        <dbReference type="ARBA" id="ARBA00023069"/>
    </source>
</evidence>
<protein>
    <submittedName>
        <fullName evidence="10">Pyruvate dehydrogenase [NADP(+)]</fullName>
    </submittedName>
</protein>
<keyword evidence="10" id="KW-0670">Pyruvate</keyword>
<feature type="compositionally biased region" description="Basic and acidic residues" evidence="6">
    <location>
        <begin position="115"/>
        <end position="136"/>
    </location>
</feature>
<evidence type="ECO:0000313" key="9">
    <source>
        <dbReference type="EMBL" id="CAL1139035.1"/>
    </source>
</evidence>
<sequence length="203" mass="23591">MATQREVIGLVASECNSFAEQFFAANCHRFSDLEGPDVAKTEQKAEWFDVFKRFEAEAELTMQNALFLWGLVQAKTFQEEFVEEATQCAVLDDFLSLTDYPAFVKRMYREIQQKREQDAKLAEDKPRLRKRQDSLRPDTPMGNLETQQKLSELDQRLAALEAERNSLLVERRKLVGREVHATTSQTLKHQIELQRYKEDVGLD</sequence>
<feature type="region of interest" description="Disordered" evidence="6">
    <location>
        <begin position="115"/>
        <end position="148"/>
    </location>
</feature>
<evidence type="ECO:0000259" key="7">
    <source>
        <dbReference type="Pfam" id="PF11527"/>
    </source>
</evidence>
<evidence type="ECO:0000256" key="3">
    <source>
        <dbReference type="ARBA" id="ARBA00022490"/>
    </source>
</evidence>
<gene>
    <name evidence="8" type="ORF">C1SCF055_LOCUS13085</name>
</gene>
<organism evidence="8">
    <name type="scientific">Cladocopium goreaui</name>
    <dbReference type="NCBI Taxonomy" id="2562237"/>
    <lineage>
        <taxon>Eukaryota</taxon>
        <taxon>Sar</taxon>
        <taxon>Alveolata</taxon>
        <taxon>Dinophyceae</taxon>
        <taxon>Suessiales</taxon>
        <taxon>Symbiodiniaceae</taxon>
        <taxon>Cladocopium</taxon>
    </lineage>
</organism>
<dbReference type="EMBL" id="CAMXCT010001006">
    <property type="protein sequence ID" value="CAI3985660.1"/>
    <property type="molecule type" value="Genomic_DNA"/>
</dbReference>